<name>A0A4Y2DSH3_ARAVE</name>
<proteinExistence type="predicted"/>
<evidence type="ECO:0000313" key="1">
    <source>
        <dbReference type="EMBL" id="GBM18674.1"/>
    </source>
</evidence>
<dbReference type="Proteomes" id="UP000499080">
    <property type="component" value="Unassembled WGS sequence"/>
</dbReference>
<evidence type="ECO:0000313" key="2">
    <source>
        <dbReference type="Proteomes" id="UP000499080"/>
    </source>
</evidence>
<keyword evidence="2" id="KW-1185">Reference proteome</keyword>
<organism evidence="1 2">
    <name type="scientific">Araneus ventricosus</name>
    <name type="common">Orbweaver spider</name>
    <name type="synonym">Epeira ventricosa</name>
    <dbReference type="NCBI Taxonomy" id="182803"/>
    <lineage>
        <taxon>Eukaryota</taxon>
        <taxon>Metazoa</taxon>
        <taxon>Ecdysozoa</taxon>
        <taxon>Arthropoda</taxon>
        <taxon>Chelicerata</taxon>
        <taxon>Arachnida</taxon>
        <taxon>Araneae</taxon>
        <taxon>Araneomorphae</taxon>
        <taxon>Entelegynae</taxon>
        <taxon>Araneoidea</taxon>
        <taxon>Araneidae</taxon>
        <taxon>Araneus</taxon>
    </lineage>
</organism>
<protein>
    <submittedName>
        <fullName evidence="1">Uncharacterized protein</fullName>
    </submittedName>
</protein>
<sequence>MEWTLCGWKEGVEIDLSDGRGFLLSTTRTAYHSSWVMKIESATGSPPSTSIDLWSHAGWGCFAAAHHVKPPDGFGQIGFFGLLAPQHSHLRRHLKYGNENLPYI</sequence>
<reference evidence="1 2" key="1">
    <citation type="journal article" date="2019" name="Sci. Rep.">
        <title>Orb-weaving spider Araneus ventricosus genome elucidates the spidroin gene catalogue.</title>
        <authorList>
            <person name="Kono N."/>
            <person name="Nakamura H."/>
            <person name="Ohtoshi R."/>
            <person name="Moran D.A.P."/>
            <person name="Shinohara A."/>
            <person name="Yoshida Y."/>
            <person name="Fujiwara M."/>
            <person name="Mori M."/>
            <person name="Tomita M."/>
            <person name="Arakawa K."/>
        </authorList>
    </citation>
    <scope>NUCLEOTIDE SEQUENCE [LARGE SCALE GENOMIC DNA]</scope>
</reference>
<accession>A0A4Y2DSH3</accession>
<comment type="caution">
    <text evidence="1">The sequence shown here is derived from an EMBL/GenBank/DDBJ whole genome shotgun (WGS) entry which is preliminary data.</text>
</comment>
<dbReference type="AlphaFoldDB" id="A0A4Y2DSH3"/>
<dbReference type="EMBL" id="BGPR01000408">
    <property type="protein sequence ID" value="GBM18674.1"/>
    <property type="molecule type" value="Genomic_DNA"/>
</dbReference>
<gene>
    <name evidence="1" type="ORF">AVEN_164788_1</name>
</gene>